<feature type="compositionally biased region" description="Pro residues" evidence="1">
    <location>
        <begin position="60"/>
        <end position="70"/>
    </location>
</feature>
<dbReference type="AlphaFoldDB" id="A0A3B6LRB7"/>
<name>A0A3B6LRB7_WHEAT</name>
<dbReference type="Proteomes" id="UP000019116">
    <property type="component" value="Chromosome 5B"/>
</dbReference>
<evidence type="ECO:0000313" key="3">
    <source>
        <dbReference type="Proteomes" id="UP000019116"/>
    </source>
</evidence>
<protein>
    <submittedName>
        <fullName evidence="2">Uncharacterized protein</fullName>
    </submittedName>
</protein>
<reference evidence="2" key="1">
    <citation type="submission" date="2018-08" db="EMBL/GenBank/DDBJ databases">
        <authorList>
            <person name="Rossello M."/>
        </authorList>
    </citation>
    <scope>NUCLEOTIDE SEQUENCE [LARGE SCALE GENOMIC DNA]</scope>
    <source>
        <strain evidence="2">cv. Chinese Spring</strain>
    </source>
</reference>
<keyword evidence="3" id="KW-1185">Reference proteome</keyword>
<dbReference type="Gramene" id="TraesCS5B02G324300.1">
    <property type="protein sequence ID" value="TraesCS5B02G324300.1.cds1"/>
    <property type="gene ID" value="TraesCS5B02G324300"/>
</dbReference>
<feature type="region of interest" description="Disordered" evidence="1">
    <location>
        <begin position="1"/>
        <end position="88"/>
    </location>
</feature>
<evidence type="ECO:0000313" key="2">
    <source>
        <dbReference type="EnsemblPlants" id="TraesCS5B02G324300.1.cds1"/>
    </source>
</evidence>
<reference evidence="2" key="2">
    <citation type="submission" date="2018-10" db="UniProtKB">
        <authorList>
            <consortium name="EnsemblPlants"/>
        </authorList>
    </citation>
    <scope>IDENTIFICATION</scope>
</reference>
<organism evidence="2">
    <name type="scientific">Triticum aestivum</name>
    <name type="common">Wheat</name>
    <dbReference type="NCBI Taxonomy" id="4565"/>
    <lineage>
        <taxon>Eukaryota</taxon>
        <taxon>Viridiplantae</taxon>
        <taxon>Streptophyta</taxon>
        <taxon>Embryophyta</taxon>
        <taxon>Tracheophyta</taxon>
        <taxon>Spermatophyta</taxon>
        <taxon>Magnoliopsida</taxon>
        <taxon>Liliopsida</taxon>
        <taxon>Poales</taxon>
        <taxon>Poaceae</taxon>
        <taxon>BOP clade</taxon>
        <taxon>Pooideae</taxon>
        <taxon>Triticodae</taxon>
        <taxon>Triticeae</taxon>
        <taxon>Triticinae</taxon>
        <taxon>Triticum</taxon>
    </lineage>
</organism>
<sequence length="155" mass="17190">MALPREKQASALCRPSMAMETPGQEGLDPDEPAHTEPGRLNRSSSLCLPVAHRSRHCRRPPPSPCAPSPSPFFLSSPRSGEPANPSVRSWAAPSIIAAVWGGTRSWSMRCGAGDAVGERSRNSKNFLRITKIYLWRDQQRVEREESLHLHTLVDR</sequence>
<dbReference type="Gramene" id="TraesCS5B03G0818900.1">
    <property type="protein sequence ID" value="TraesCS5B03G0818900.1.CDS1"/>
    <property type="gene ID" value="TraesCS5B03G0818900"/>
</dbReference>
<proteinExistence type="predicted"/>
<evidence type="ECO:0000256" key="1">
    <source>
        <dbReference type="SAM" id="MobiDB-lite"/>
    </source>
</evidence>
<accession>A0A3B6LRB7</accession>
<dbReference type="EnsemblPlants" id="TraesCS5B02G324300.1">
    <property type="protein sequence ID" value="TraesCS5B02G324300.1.cds1"/>
    <property type="gene ID" value="TraesCS5B02G324300"/>
</dbReference>
<dbReference type="Gramene" id="TraesWEE_scaffold_141854_01G000100.1">
    <property type="protein sequence ID" value="TraesWEE_scaffold_141854_01G000100.1"/>
    <property type="gene ID" value="TraesWEE_scaffold_141854_01G000100"/>
</dbReference>